<reference evidence="1" key="2">
    <citation type="submission" date="2020-11" db="EMBL/GenBank/DDBJ databases">
        <authorList>
            <person name="McCartney M.A."/>
            <person name="Auch B."/>
            <person name="Kono T."/>
            <person name="Mallez S."/>
            <person name="Becker A."/>
            <person name="Gohl D.M."/>
            <person name="Silverstein K.A.T."/>
            <person name="Koren S."/>
            <person name="Bechman K.B."/>
            <person name="Herman A."/>
            <person name="Abrahante J.E."/>
            <person name="Garbe J."/>
        </authorList>
    </citation>
    <scope>NUCLEOTIDE SEQUENCE</scope>
    <source>
        <strain evidence="1">Duluth1</strain>
        <tissue evidence="1">Whole animal</tissue>
    </source>
</reference>
<accession>A0A9D4MS71</accession>
<keyword evidence="2" id="KW-1185">Reference proteome</keyword>
<protein>
    <submittedName>
        <fullName evidence="1">Uncharacterized protein</fullName>
    </submittedName>
</protein>
<evidence type="ECO:0000313" key="1">
    <source>
        <dbReference type="EMBL" id="KAH3882648.1"/>
    </source>
</evidence>
<proteinExistence type="predicted"/>
<sequence>MRKKEKKGGLMSRKKLLYYQIGSHLLKRLKSVTSHCRANGSEHVQESTLCAQPSAASVSI</sequence>
<dbReference type="EMBL" id="JAIWYP010000001">
    <property type="protein sequence ID" value="KAH3882648.1"/>
    <property type="molecule type" value="Genomic_DNA"/>
</dbReference>
<name>A0A9D4MS71_DREPO</name>
<comment type="caution">
    <text evidence="1">The sequence shown here is derived from an EMBL/GenBank/DDBJ whole genome shotgun (WGS) entry which is preliminary data.</text>
</comment>
<dbReference type="Proteomes" id="UP000828390">
    <property type="component" value="Unassembled WGS sequence"/>
</dbReference>
<evidence type="ECO:0000313" key="2">
    <source>
        <dbReference type="Proteomes" id="UP000828390"/>
    </source>
</evidence>
<gene>
    <name evidence="1" type="ORF">DPMN_006592</name>
</gene>
<reference evidence="1" key="1">
    <citation type="journal article" date="2019" name="bioRxiv">
        <title>The Genome of the Zebra Mussel, Dreissena polymorpha: A Resource for Invasive Species Research.</title>
        <authorList>
            <person name="McCartney M.A."/>
            <person name="Auch B."/>
            <person name="Kono T."/>
            <person name="Mallez S."/>
            <person name="Zhang Y."/>
            <person name="Obille A."/>
            <person name="Becker A."/>
            <person name="Abrahante J.E."/>
            <person name="Garbe J."/>
            <person name="Badalamenti J.P."/>
            <person name="Herman A."/>
            <person name="Mangelson H."/>
            <person name="Liachko I."/>
            <person name="Sullivan S."/>
            <person name="Sone E.D."/>
            <person name="Koren S."/>
            <person name="Silverstein K.A.T."/>
            <person name="Beckman K.B."/>
            <person name="Gohl D.M."/>
        </authorList>
    </citation>
    <scope>NUCLEOTIDE SEQUENCE</scope>
    <source>
        <strain evidence="1">Duluth1</strain>
        <tissue evidence="1">Whole animal</tissue>
    </source>
</reference>
<organism evidence="1 2">
    <name type="scientific">Dreissena polymorpha</name>
    <name type="common">Zebra mussel</name>
    <name type="synonym">Mytilus polymorpha</name>
    <dbReference type="NCBI Taxonomy" id="45954"/>
    <lineage>
        <taxon>Eukaryota</taxon>
        <taxon>Metazoa</taxon>
        <taxon>Spiralia</taxon>
        <taxon>Lophotrochozoa</taxon>
        <taxon>Mollusca</taxon>
        <taxon>Bivalvia</taxon>
        <taxon>Autobranchia</taxon>
        <taxon>Heteroconchia</taxon>
        <taxon>Euheterodonta</taxon>
        <taxon>Imparidentia</taxon>
        <taxon>Neoheterodontei</taxon>
        <taxon>Myida</taxon>
        <taxon>Dreissenoidea</taxon>
        <taxon>Dreissenidae</taxon>
        <taxon>Dreissena</taxon>
    </lineage>
</organism>
<dbReference type="AlphaFoldDB" id="A0A9D4MS71"/>